<dbReference type="EMBL" id="BAABBI010000001">
    <property type="protein sequence ID" value="GAA3783648.1"/>
    <property type="molecule type" value="Genomic_DNA"/>
</dbReference>
<keyword evidence="2" id="KW-0732">Signal</keyword>
<dbReference type="Pfam" id="PF10988">
    <property type="entry name" value="DUF2807"/>
    <property type="match status" value="1"/>
</dbReference>
<keyword evidence="5" id="KW-1185">Reference proteome</keyword>
<evidence type="ECO:0000313" key="5">
    <source>
        <dbReference type="Proteomes" id="UP001501456"/>
    </source>
</evidence>
<evidence type="ECO:0000313" key="4">
    <source>
        <dbReference type="EMBL" id="GAA3783648.1"/>
    </source>
</evidence>
<feature type="domain" description="Putative auto-transporter adhesin head GIN" evidence="3">
    <location>
        <begin position="44"/>
        <end position="223"/>
    </location>
</feature>
<dbReference type="PROSITE" id="PS51257">
    <property type="entry name" value="PROKAR_LIPOPROTEIN"/>
    <property type="match status" value="1"/>
</dbReference>
<dbReference type="Gene3D" id="2.160.20.120">
    <property type="match status" value="1"/>
</dbReference>
<evidence type="ECO:0000256" key="1">
    <source>
        <dbReference type="SAM" id="MobiDB-lite"/>
    </source>
</evidence>
<evidence type="ECO:0000259" key="3">
    <source>
        <dbReference type="Pfam" id="PF10988"/>
    </source>
</evidence>
<protein>
    <submittedName>
        <fullName evidence="4">Head GIN domain-containing protein</fullName>
    </submittedName>
</protein>
<sequence>MTTITKIIISIALSLMVLSCQFDINSVHGNGNVTTSNRSINKSFNKIKASRGLDVYLTQSNDESVSVEADENLQEIIITEVENDVLKIYASENIGQASARKVFVNFKNISAIKASSGSDVFSTNTIIANDLELASTSGSDLILDVKAKTIDCKSSSGSDLELSGTVDHLIAQASSGSDIEASELKSITSTVKASSGAEIVVNTSKELIAKASSGGDVTYYGNPDRVDKSDGVSGSITKQ</sequence>
<feature type="region of interest" description="Disordered" evidence="1">
    <location>
        <begin position="219"/>
        <end position="239"/>
    </location>
</feature>
<feature type="signal peptide" evidence="2">
    <location>
        <begin position="1"/>
        <end position="22"/>
    </location>
</feature>
<dbReference type="InterPro" id="IPR021255">
    <property type="entry name" value="DUF2807"/>
</dbReference>
<proteinExistence type="predicted"/>
<accession>A0ABP7H6P9</accession>
<organism evidence="4 5">
    <name type="scientific">Corallibacter vietnamensis</name>
    <dbReference type="NCBI Taxonomy" id="904130"/>
    <lineage>
        <taxon>Bacteria</taxon>
        <taxon>Pseudomonadati</taxon>
        <taxon>Bacteroidota</taxon>
        <taxon>Flavobacteriia</taxon>
        <taxon>Flavobacteriales</taxon>
        <taxon>Flavobacteriaceae</taxon>
        <taxon>Corallibacter</taxon>
    </lineage>
</organism>
<comment type="caution">
    <text evidence="4">The sequence shown here is derived from an EMBL/GenBank/DDBJ whole genome shotgun (WGS) entry which is preliminary data.</text>
</comment>
<dbReference type="RefSeq" id="WP_344728923.1">
    <property type="nucleotide sequence ID" value="NZ_BAABBI010000001.1"/>
</dbReference>
<gene>
    <name evidence="4" type="ORF">GCM10022271_14960</name>
</gene>
<reference evidence="5" key="1">
    <citation type="journal article" date="2019" name="Int. J. Syst. Evol. Microbiol.">
        <title>The Global Catalogue of Microorganisms (GCM) 10K type strain sequencing project: providing services to taxonomists for standard genome sequencing and annotation.</title>
        <authorList>
            <consortium name="The Broad Institute Genomics Platform"/>
            <consortium name="The Broad Institute Genome Sequencing Center for Infectious Disease"/>
            <person name="Wu L."/>
            <person name="Ma J."/>
        </authorList>
    </citation>
    <scope>NUCLEOTIDE SEQUENCE [LARGE SCALE GENOMIC DNA]</scope>
    <source>
        <strain evidence="5">JCM 17525</strain>
    </source>
</reference>
<name>A0ABP7H6P9_9FLAO</name>
<dbReference type="Proteomes" id="UP001501456">
    <property type="component" value="Unassembled WGS sequence"/>
</dbReference>
<evidence type="ECO:0000256" key="2">
    <source>
        <dbReference type="SAM" id="SignalP"/>
    </source>
</evidence>
<feature type="chain" id="PRO_5045749002" evidence="2">
    <location>
        <begin position="23"/>
        <end position="239"/>
    </location>
</feature>